<sequence>MLNGYLKSSPDDTEPLFALLFPVFCVIGLIMCHSLNAIGQQTYILGHKSSIYATVEMKSQACQPESCTERDQTIDFRAKPILPQPAALRTEIIPMGMVQ</sequence>
<evidence type="ECO:0000313" key="2">
    <source>
        <dbReference type="EMBL" id="MED6250513.1"/>
    </source>
</evidence>
<evidence type="ECO:0000313" key="3">
    <source>
        <dbReference type="Proteomes" id="UP001345963"/>
    </source>
</evidence>
<name>A0ABU7BLT9_9TELE</name>
<feature type="transmembrane region" description="Helical" evidence="1">
    <location>
        <begin position="16"/>
        <end position="38"/>
    </location>
</feature>
<gene>
    <name evidence="2" type="ORF">ATANTOWER_025121</name>
</gene>
<proteinExistence type="predicted"/>
<accession>A0ABU7BLT9</accession>
<reference evidence="2 3" key="1">
    <citation type="submission" date="2021-07" db="EMBL/GenBank/DDBJ databases">
        <authorList>
            <person name="Palmer J.M."/>
        </authorList>
    </citation>
    <scope>NUCLEOTIDE SEQUENCE [LARGE SCALE GENOMIC DNA]</scope>
    <source>
        <strain evidence="2 3">AT_MEX2019</strain>
        <tissue evidence="2">Muscle</tissue>
    </source>
</reference>
<keyword evidence="3" id="KW-1185">Reference proteome</keyword>
<dbReference type="EMBL" id="JAHUTI010059066">
    <property type="protein sequence ID" value="MED6250513.1"/>
    <property type="molecule type" value="Genomic_DNA"/>
</dbReference>
<keyword evidence="1" id="KW-0812">Transmembrane</keyword>
<keyword evidence="1" id="KW-0472">Membrane</keyword>
<dbReference type="Proteomes" id="UP001345963">
    <property type="component" value="Unassembled WGS sequence"/>
</dbReference>
<keyword evidence="1" id="KW-1133">Transmembrane helix</keyword>
<comment type="caution">
    <text evidence="2">The sequence shown here is derived from an EMBL/GenBank/DDBJ whole genome shotgun (WGS) entry which is preliminary data.</text>
</comment>
<evidence type="ECO:0000256" key="1">
    <source>
        <dbReference type="SAM" id="Phobius"/>
    </source>
</evidence>
<organism evidence="2 3">
    <name type="scientific">Ataeniobius toweri</name>
    <dbReference type="NCBI Taxonomy" id="208326"/>
    <lineage>
        <taxon>Eukaryota</taxon>
        <taxon>Metazoa</taxon>
        <taxon>Chordata</taxon>
        <taxon>Craniata</taxon>
        <taxon>Vertebrata</taxon>
        <taxon>Euteleostomi</taxon>
        <taxon>Actinopterygii</taxon>
        <taxon>Neopterygii</taxon>
        <taxon>Teleostei</taxon>
        <taxon>Neoteleostei</taxon>
        <taxon>Acanthomorphata</taxon>
        <taxon>Ovalentaria</taxon>
        <taxon>Atherinomorphae</taxon>
        <taxon>Cyprinodontiformes</taxon>
        <taxon>Goodeidae</taxon>
        <taxon>Ataeniobius</taxon>
    </lineage>
</organism>
<protein>
    <submittedName>
        <fullName evidence="2">Uncharacterized protein</fullName>
    </submittedName>
</protein>